<dbReference type="InterPro" id="IPR007322">
    <property type="entry name" value="RNA_pol_bunyavir"/>
</dbReference>
<evidence type="ECO:0000313" key="4">
    <source>
        <dbReference type="EMBL" id="APG79335.1"/>
    </source>
</evidence>
<dbReference type="EMBL" id="KX884846">
    <property type="protein sequence ID" value="APG79335.1"/>
    <property type="molecule type" value="Genomic_RNA"/>
</dbReference>
<dbReference type="Pfam" id="PF04196">
    <property type="entry name" value="Bunya_RdRp"/>
    <property type="match status" value="1"/>
</dbReference>
<dbReference type="GO" id="GO:0003968">
    <property type="term" value="F:RNA-directed RNA polymerase activity"/>
    <property type="evidence" value="ECO:0007669"/>
    <property type="project" value="UniProtKB-KW"/>
</dbReference>
<keyword evidence="4" id="KW-0808">Transferase</keyword>
<feature type="domain" description="RdRp catalytic" evidence="3">
    <location>
        <begin position="901"/>
        <end position="1118"/>
    </location>
</feature>
<reference evidence="4" key="1">
    <citation type="journal article" date="2016" name="Nature">
        <title>Redefining the invertebrate RNA virosphere.</title>
        <authorList>
            <person name="Shi M."/>
            <person name="Lin X.D."/>
            <person name="Tian J.H."/>
            <person name="Chen L.J."/>
            <person name="Chen X."/>
            <person name="Li C.X."/>
            <person name="Qin X.C."/>
            <person name="Li J."/>
            <person name="Cao J.P."/>
            <person name="Eden J.S."/>
            <person name="Buchmann J."/>
            <person name="Wang W."/>
            <person name="Xu J."/>
            <person name="Holmes E.C."/>
            <person name="Zhang Y.Z."/>
        </authorList>
    </citation>
    <scope>NUCLEOTIDE SEQUENCE</scope>
    <source>
        <strain evidence="4">WGML135976</strain>
    </source>
</reference>
<keyword evidence="4" id="KW-0548">Nucleotidyltransferase</keyword>
<evidence type="ECO:0000256" key="2">
    <source>
        <dbReference type="SAM" id="MobiDB-lite"/>
    </source>
</evidence>
<keyword evidence="4" id="KW-0696">RNA-directed RNA polymerase</keyword>
<feature type="region of interest" description="Disordered" evidence="2">
    <location>
        <begin position="1057"/>
        <end position="1082"/>
    </location>
</feature>
<dbReference type="InterPro" id="IPR007099">
    <property type="entry name" value="RNA-dir_pol_NSvirus"/>
</dbReference>
<accession>A0A1L3KPT0</accession>
<dbReference type="GO" id="GO:0039694">
    <property type="term" value="P:viral RNA genome replication"/>
    <property type="evidence" value="ECO:0007669"/>
    <property type="project" value="InterPro"/>
</dbReference>
<sequence length="2115" mass="244903">MLRRRSKISNYREVKLSIVVCSRFGIRTNLDLSPTELERLRNRTDFVFDLYEKVVELYPEFSVRDDEELIQRKIKEMTKSFDDIKLENWTTDLYPEVLINREDFEKWNHQGENPDFNIIKELLRAKSDNPRVFRTRKTNDKNLTYKEMESLVFTKDKDRVRRDNKPISVLPLCFVRTNAAFKRTSPYNNLTGNILETEAANTFLDSEEFLKEMQSKHLEEGLGAVKATTKWVMKEKRKGERLKPIPKKDPVLRKYIDFLREKGMKEEEYLDKLKKDRQKKIFDSDCSTKDIQDFIDNEEIWLEDDQWINNEVEDIQDLIANAKQMSESKSSIHMKSFLNTRMGKCLLFQKRLLYEISLTMKTYVPPGHLIIQKVPKTSVTMVMKSCGIDKPCWVKLFVPRDDLIYSAGAPFREWSLSEDRDFYHLDSFTVDKFKIDQWVNNFETLLGMSAWYHSLLSSDHLSIPKWSSPAIRRRLNFCVCHLLEAKPNTSANLNCIRYLYMEFIKVNSNHIKIVDKLKKFNPDHRSRFSVYVMNNVISASKKMLENQPCPDIPSRLLNTEDDPSFDSWLGLVSLALNDTITSAQVGLTECYLGCLFNKDQENGVHGEMKMMEKLIEEEISMATADLKKHRKISEFDWKKDHGHEFSSELTTLAANQVKKLITEESREPYEEWFHKELYRELSRHSLDSLGTLKASMNPSTIVDEVLDEKNLGYFKLLEDLVRKEDLKSLEMLEERTKNLNEAFDEAFEDLMDERVAKEKDRVGQERRKQKGTGIKHSKLSFKDSKKSRERLLFIERGKQRERLIGSLILSLERLDPNILKNPELLCKRLFDLKANVSNLFRKHQWGDTREIFVLHPIFRLNVFIVECMSKILGKMIPEEMLTRGKAKHQIYKDLVKESDKMEREQGLNSFTLNTAGDCTHWCQQFVMPVFGSVLAVLAPKPYWNYIINLLNAVSAKKIEIPSNVLRLFTLKPFEESFSENLNQLKNEFLGKSKTNPLVNPNKRWFKNRSNMMQGILHFTSSLLHAAILHLARNFLRQMLEEFSERGVLKKLFKTQTTPGSTYSKKYTEKSDDSSSESSDGVSKKDEGQILAISQVSSDDYSLGLTFLHKNKVEAKKGCYFYYLLFVDLVTFCHRLSCIKESPKTVDFLCSGTWEFNSVFKILRSEMCPMVPLIAAATKVQSTTRLDNIQHLCSNLRQELLNNGACFQMVDVIQESQAFSHYCTLGALFDSNFEEFKRMAKSMPHPLTGFFFLDPPEASGLGGLEFSTYVSSLGSPNFNRVQHTLLKNFGSEVSKEGHFHIRVQVFQGDSKKAKDFKSKFLENVSVEDFYKQNPHVLFQKKPTNEEECKIFLREKMEEPGVEEHFHMETCLGKLTTSTMILSQPTLTISMDVGQLDEIAMTEKSFQELKNSLAKYRKKRADEGRPEPKRFRFKCSMLYLMRIVERTLVEPSESDVISERAMTMPLSSTWDQVMSIIKQKRGSQGRKQAAFYLKRNRQKPARDMIELNRTFNNLPVKIIPLLKWKWFGAECPSTKTLCDHTWETLKASYSWLRENFDTTLEESPFDSTVAFRNFFVRLDQERTKKVYILGPRLRAVSQIAFLIKVVENCQHPAFRWVSSSVELGDQARSNNLLQKLALQTIKPLSEKEKFENILIEADSILPEDLSEAKRRVINDPKTSTVAVMQRLLKDVPGSLDLISLCQGGVTSSFTNPGTIGKNRIWSDSILTVRIEDTLFQFQITSSVCYKVSTNKAGNIKRYLRLLKECLDEHKIQMMSKKDKQRSKYISPFDESRPQLNLAVGLVSQSNTGDSAPVFENFEIRTPEEIHKPHLVFAHGFLKLKSNIPNKSRQSEPERTYTVLSISLKEALGSLTQERTVEYTNPAETWKEFFNGRPASLGLLIRTLKGTKVSDSTRDWARENFKKIWSNTAEVNHFRNTYGSKENPANTSEDYQKKKKVNFNLSEFEAESQRLLDSMFDMDDLMSKEEEIMSKPEEEQALFFDAGKLFNLDEDDFYYNYLDEGEWQTQNILGVSKDRLLSDLTSEILVKMGFDLGLRKALERMQGGLGNGLTLLLTTDGELAPLGKILRDTLDLAEPRRERGNEIQSLLENLNEGGAAED</sequence>
<keyword evidence="1" id="KW-0175">Coiled coil</keyword>
<dbReference type="PROSITE" id="PS50525">
    <property type="entry name" value="RDRP_SSRNA_NEG_SEG"/>
    <property type="match status" value="1"/>
</dbReference>
<name>A0A1L3KPT0_9VIRU</name>
<organism evidence="4">
    <name type="scientific">Hubei bunya-like virus 4</name>
    <dbReference type="NCBI Taxonomy" id="1922849"/>
    <lineage>
        <taxon>Viruses</taxon>
        <taxon>Riboviria</taxon>
    </lineage>
</organism>
<evidence type="ECO:0000256" key="1">
    <source>
        <dbReference type="SAM" id="Coils"/>
    </source>
</evidence>
<dbReference type="GO" id="GO:0006351">
    <property type="term" value="P:DNA-templated transcription"/>
    <property type="evidence" value="ECO:0007669"/>
    <property type="project" value="InterPro"/>
</dbReference>
<proteinExistence type="predicted"/>
<feature type="compositionally biased region" description="Basic residues" evidence="2">
    <location>
        <begin position="767"/>
        <end position="779"/>
    </location>
</feature>
<protein>
    <submittedName>
        <fullName evidence="4">RNA-dependent RNA polymerase</fullName>
    </submittedName>
</protein>
<feature type="coiled-coil region" evidence="1">
    <location>
        <begin position="722"/>
        <end position="749"/>
    </location>
</feature>
<feature type="region of interest" description="Disordered" evidence="2">
    <location>
        <begin position="758"/>
        <end position="782"/>
    </location>
</feature>
<evidence type="ECO:0000259" key="3">
    <source>
        <dbReference type="PROSITE" id="PS50525"/>
    </source>
</evidence>